<gene>
    <name evidence="2" type="ORF">CSCA_1741</name>
</gene>
<dbReference type="EMBL" id="CP009933">
    <property type="protein sequence ID" value="AKA68866.1"/>
    <property type="molecule type" value="Genomic_DNA"/>
</dbReference>
<dbReference type="InterPro" id="IPR011767">
    <property type="entry name" value="GLR_AS"/>
</dbReference>
<accession>A0A0E3GQN2</accession>
<dbReference type="GO" id="GO:0045454">
    <property type="term" value="P:cell redox homeostasis"/>
    <property type="evidence" value="ECO:0007669"/>
    <property type="project" value="TreeGrafter"/>
</dbReference>
<proteinExistence type="predicted"/>
<dbReference type="SUPFAM" id="SSF52833">
    <property type="entry name" value="Thioredoxin-like"/>
    <property type="match status" value="1"/>
</dbReference>
<dbReference type="STRING" id="1548.CSCA_1741"/>
<feature type="domain" description="Glutaredoxin" evidence="1">
    <location>
        <begin position="2"/>
        <end position="61"/>
    </location>
</feature>
<name>A0A0E3GQN2_CLOSL</name>
<dbReference type="Proteomes" id="UP000033115">
    <property type="component" value="Chromosome"/>
</dbReference>
<evidence type="ECO:0000259" key="1">
    <source>
        <dbReference type="Pfam" id="PF00462"/>
    </source>
</evidence>
<dbReference type="PROSITE" id="PS51354">
    <property type="entry name" value="GLUTAREDOXIN_2"/>
    <property type="match status" value="1"/>
</dbReference>
<dbReference type="PROSITE" id="PS00195">
    <property type="entry name" value="GLUTAREDOXIN_1"/>
    <property type="match status" value="1"/>
</dbReference>
<sequence>MVKVYSMSDCPWCKKAKTYLSTKGIDYIDINVEKDIAGRKELLEISKQQNVPTININGNIVVGFDKDKIDEYLNL</sequence>
<dbReference type="AlphaFoldDB" id="A0A0E3GQN2"/>
<evidence type="ECO:0000313" key="2">
    <source>
        <dbReference type="EMBL" id="AKA68866.1"/>
    </source>
</evidence>
<dbReference type="KEGG" id="csq:CSCA_1741"/>
<keyword evidence="3" id="KW-1185">Reference proteome</keyword>
<dbReference type="PANTHER" id="PTHR34386">
    <property type="entry name" value="GLUTAREDOXIN"/>
    <property type="match status" value="1"/>
</dbReference>
<dbReference type="HOGENOM" id="CLU_026126_9_3_9"/>
<dbReference type="NCBIfam" id="TIGR02196">
    <property type="entry name" value="GlrX_YruB"/>
    <property type="match status" value="1"/>
</dbReference>
<dbReference type="PANTHER" id="PTHR34386:SF1">
    <property type="entry name" value="GLUTAREDOXIN-LIKE PROTEIN NRDH"/>
    <property type="match status" value="1"/>
</dbReference>
<evidence type="ECO:0000313" key="3">
    <source>
        <dbReference type="Proteomes" id="UP000033115"/>
    </source>
</evidence>
<dbReference type="Pfam" id="PF00462">
    <property type="entry name" value="Glutaredoxin"/>
    <property type="match status" value="1"/>
</dbReference>
<reference evidence="2 3" key="1">
    <citation type="journal article" date="2015" name="J. Biotechnol.">
        <title>Complete genome sequence of a malodorant-producing acetogen, Clostridium scatologenes ATCC 25775(T).</title>
        <authorList>
            <person name="Zhu Z."/>
            <person name="Guo T."/>
            <person name="Zheng H."/>
            <person name="Song T."/>
            <person name="Ouyang P."/>
            <person name="Xie J."/>
        </authorList>
    </citation>
    <scope>NUCLEOTIDE SEQUENCE [LARGE SCALE GENOMIC DNA]</scope>
    <source>
        <strain evidence="2 3">ATCC 25775</strain>
    </source>
</reference>
<dbReference type="InterPro" id="IPR036249">
    <property type="entry name" value="Thioredoxin-like_sf"/>
</dbReference>
<protein>
    <submittedName>
        <fullName evidence="2">Glutaredoxin-like protein, YruB-family</fullName>
    </submittedName>
</protein>
<dbReference type="RefSeq" id="WP_029161943.1">
    <property type="nucleotide sequence ID" value="NZ_CP009933.1"/>
</dbReference>
<organism evidence="2 3">
    <name type="scientific">Clostridium scatologenes</name>
    <dbReference type="NCBI Taxonomy" id="1548"/>
    <lineage>
        <taxon>Bacteria</taxon>
        <taxon>Bacillati</taxon>
        <taxon>Bacillota</taxon>
        <taxon>Clostridia</taxon>
        <taxon>Eubacteriales</taxon>
        <taxon>Clostridiaceae</taxon>
        <taxon>Clostridium</taxon>
    </lineage>
</organism>
<dbReference type="InterPro" id="IPR011911">
    <property type="entry name" value="GlrX_YruB"/>
</dbReference>
<dbReference type="Gene3D" id="3.40.30.10">
    <property type="entry name" value="Glutaredoxin"/>
    <property type="match status" value="1"/>
</dbReference>
<dbReference type="GO" id="GO:0009055">
    <property type="term" value="F:electron transfer activity"/>
    <property type="evidence" value="ECO:0007669"/>
    <property type="project" value="TreeGrafter"/>
</dbReference>
<dbReference type="CDD" id="cd02976">
    <property type="entry name" value="NrdH"/>
    <property type="match status" value="1"/>
</dbReference>
<dbReference type="InterPro" id="IPR051548">
    <property type="entry name" value="Grx-like_ET"/>
</dbReference>
<dbReference type="InterPro" id="IPR002109">
    <property type="entry name" value="Glutaredoxin"/>
</dbReference>